<dbReference type="Proteomes" id="UP000249886">
    <property type="component" value="Unassembled WGS sequence"/>
</dbReference>
<organism evidence="1 2">
    <name type="scientific">Corynebacterium matruchotii</name>
    <dbReference type="NCBI Taxonomy" id="43768"/>
    <lineage>
        <taxon>Bacteria</taxon>
        <taxon>Bacillati</taxon>
        <taxon>Actinomycetota</taxon>
        <taxon>Actinomycetes</taxon>
        <taxon>Mycobacteriales</taxon>
        <taxon>Corynebacteriaceae</taxon>
        <taxon>Corynebacterium</taxon>
    </lineage>
</organism>
<accession>A0A8B4H6L8</accession>
<comment type="caution">
    <text evidence="1">The sequence shown here is derived from an EMBL/GenBank/DDBJ whole genome shotgun (WGS) entry which is preliminary data.</text>
</comment>
<gene>
    <name evidence="1" type="ORF">NCTC10254_01130</name>
</gene>
<evidence type="ECO:0000313" key="2">
    <source>
        <dbReference type="Proteomes" id="UP000249886"/>
    </source>
</evidence>
<evidence type="ECO:0000313" key="1">
    <source>
        <dbReference type="EMBL" id="SPW28104.1"/>
    </source>
</evidence>
<dbReference type="AlphaFoldDB" id="A0A8B4H6L8"/>
<protein>
    <submittedName>
        <fullName evidence="1">Uncharacterized protein</fullName>
    </submittedName>
</protein>
<name>A0A8B4H6L8_9CORY</name>
<dbReference type="EMBL" id="UARK01000004">
    <property type="protein sequence ID" value="SPW28104.1"/>
    <property type="molecule type" value="Genomic_DNA"/>
</dbReference>
<sequence>MAVTHRLHGCNVMLETITAHPIGFWATILTMREKIVISAAEASEFEEMTSVFEHNEEHVLNPAILLVIQSS</sequence>
<proteinExistence type="predicted"/>
<reference evidence="1 2" key="1">
    <citation type="submission" date="2018-06" db="EMBL/GenBank/DDBJ databases">
        <authorList>
            <consortium name="Pathogen Informatics"/>
            <person name="Doyle S."/>
        </authorList>
    </citation>
    <scope>NUCLEOTIDE SEQUENCE [LARGE SCALE GENOMIC DNA]</scope>
    <source>
        <strain evidence="1 2">NCTC10254</strain>
    </source>
</reference>